<comment type="caution">
    <text evidence="3">The sequence shown here is derived from an EMBL/GenBank/DDBJ whole genome shotgun (WGS) entry which is preliminary data.</text>
</comment>
<dbReference type="Pfam" id="PF01565">
    <property type="entry name" value="FAD_binding_4"/>
    <property type="match status" value="1"/>
</dbReference>
<dbReference type="GO" id="GO:1903457">
    <property type="term" value="P:lactate catabolic process"/>
    <property type="evidence" value="ECO:0007669"/>
    <property type="project" value="TreeGrafter"/>
</dbReference>
<evidence type="ECO:0000259" key="2">
    <source>
        <dbReference type="PROSITE" id="PS51387"/>
    </source>
</evidence>
<accession>A0A7Y9LMP3</accession>
<dbReference type="SUPFAM" id="SSF56176">
    <property type="entry name" value="FAD-binding/transporter-associated domain-like"/>
    <property type="match status" value="1"/>
</dbReference>
<dbReference type="RefSeq" id="WP_179585098.1">
    <property type="nucleotide sequence ID" value="NZ_JACBYR010000001.1"/>
</dbReference>
<dbReference type="PANTHER" id="PTHR11748:SF119">
    <property type="entry name" value="D-2-HYDROXYGLUTARATE DEHYDROGENASE"/>
    <property type="match status" value="1"/>
</dbReference>
<dbReference type="EMBL" id="JACBYR010000001">
    <property type="protein sequence ID" value="NYE82318.1"/>
    <property type="molecule type" value="Genomic_DNA"/>
</dbReference>
<protein>
    <submittedName>
        <fullName evidence="3">FAD/FMN-containing dehydrogenase</fullName>
    </submittedName>
</protein>
<dbReference type="InterPro" id="IPR016169">
    <property type="entry name" value="FAD-bd_PCMH_sub2"/>
</dbReference>
<keyword evidence="4" id="KW-1185">Reference proteome</keyword>
<dbReference type="AlphaFoldDB" id="A0A7Y9LMP3"/>
<gene>
    <name evidence="3" type="ORF">FHW18_001589</name>
</gene>
<evidence type="ECO:0000313" key="3">
    <source>
        <dbReference type="EMBL" id="NYE82318.1"/>
    </source>
</evidence>
<keyword evidence="1" id="KW-0285">Flavoprotein</keyword>
<proteinExistence type="predicted"/>
<reference evidence="3 4" key="1">
    <citation type="submission" date="2020-07" db="EMBL/GenBank/DDBJ databases">
        <title>Genomic Encyclopedia of Type Strains, Phase IV (KMG-V): Genome sequencing to study the core and pangenomes of soil and plant-associated prokaryotes.</title>
        <authorList>
            <person name="Whitman W."/>
        </authorList>
    </citation>
    <scope>NUCLEOTIDE SEQUENCE [LARGE SCALE GENOMIC DNA]</scope>
    <source>
        <strain evidence="3 4">SAS40</strain>
    </source>
</reference>
<dbReference type="Gene3D" id="3.30.465.10">
    <property type="match status" value="1"/>
</dbReference>
<dbReference type="InterPro" id="IPR036318">
    <property type="entry name" value="FAD-bd_PCMH-like_sf"/>
</dbReference>
<keyword evidence="1" id="KW-0274">FAD</keyword>
<feature type="domain" description="FAD-binding PCMH-type" evidence="2">
    <location>
        <begin position="41"/>
        <end position="214"/>
    </location>
</feature>
<dbReference type="Proteomes" id="UP000542125">
    <property type="component" value="Unassembled WGS sequence"/>
</dbReference>
<dbReference type="PROSITE" id="PS51387">
    <property type="entry name" value="FAD_PCMH"/>
    <property type="match status" value="1"/>
</dbReference>
<organism evidence="3 4">
    <name type="scientific">Pigmentiphaga litoralis</name>
    <dbReference type="NCBI Taxonomy" id="516702"/>
    <lineage>
        <taxon>Bacteria</taxon>
        <taxon>Pseudomonadati</taxon>
        <taxon>Pseudomonadota</taxon>
        <taxon>Betaproteobacteria</taxon>
        <taxon>Burkholderiales</taxon>
        <taxon>Alcaligenaceae</taxon>
        <taxon>Pigmentiphaga</taxon>
    </lineage>
</organism>
<dbReference type="GO" id="GO:0004458">
    <property type="term" value="F:D-lactate dehydrogenase (cytochrome) activity"/>
    <property type="evidence" value="ECO:0007669"/>
    <property type="project" value="TreeGrafter"/>
</dbReference>
<dbReference type="GO" id="GO:0071949">
    <property type="term" value="F:FAD binding"/>
    <property type="evidence" value="ECO:0007669"/>
    <property type="project" value="InterPro"/>
</dbReference>
<dbReference type="GO" id="GO:0008720">
    <property type="term" value="F:D-lactate dehydrogenase (NAD+) activity"/>
    <property type="evidence" value="ECO:0007669"/>
    <property type="project" value="TreeGrafter"/>
</dbReference>
<name>A0A7Y9LMP3_9BURK</name>
<dbReference type="PANTHER" id="PTHR11748">
    <property type="entry name" value="D-LACTATE DEHYDROGENASE"/>
    <property type="match status" value="1"/>
</dbReference>
<dbReference type="InterPro" id="IPR006094">
    <property type="entry name" value="Oxid_FAD_bind_N"/>
</dbReference>
<evidence type="ECO:0000313" key="4">
    <source>
        <dbReference type="Proteomes" id="UP000542125"/>
    </source>
</evidence>
<sequence>MYPISDFVAALGPIVSTTDPISLRAKSRDRYAVSPMLKTMLEGKRADVVVSPASKAELIQVVAAAAKFRIPITTRGGGTANYGQSVPLHGGILLDMSGVAGVLWTRPGEIRALAGTIVDDMDTAAKAIGWELRIFPTTKTTATIGGFLAGGTGGIGSASWGVLRDRGNITAVEVISMEETPRVIELRGRDARMVHHAYGANCIISEVEMPLAPAWDWLEAIVTFPDYIDTVKFGVALGNEDGIVKKLLSVQEWPTPRLVGVLGDLVPDGHSMISCMVSSLCRQDFEELVAEHGGHLASVCREKQGPYAVPMYEFAYGHALRQVQKSDPRRTSVEGFFKSDDLVGLVRRVHDKVDGMGPMRMELRRWGGALVGSGSPYVIFESEAQMARLVEIMQAEGVSVANPHTSSVRSVGKKEVSERDIAFKRDMDPYGLLNPGRFDADGKDEAFSATLPTDSWMYRKAV</sequence>
<evidence type="ECO:0000256" key="1">
    <source>
        <dbReference type="ARBA" id="ARBA00022827"/>
    </source>
</evidence>
<dbReference type="InterPro" id="IPR016166">
    <property type="entry name" value="FAD-bd_PCMH"/>
</dbReference>